<proteinExistence type="predicted"/>
<organism evidence="3 4">
    <name type="scientific">Stichopus japonicus</name>
    <name type="common">Sea cucumber</name>
    <dbReference type="NCBI Taxonomy" id="307972"/>
    <lineage>
        <taxon>Eukaryota</taxon>
        <taxon>Metazoa</taxon>
        <taxon>Echinodermata</taxon>
        <taxon>Eleutherozoa</taxon>
        <taxon>Echinozoa</taxon>
        <taxon>Holothuroidea</taxon>
        <taxon>Aspidochirotacea</taxon>
        <taxon>Aspidochirotida</taxon>
        <taxon>Stichopodidae</taxon>
        <taxon>Apostichopus</taxon>
    </lineage>
</organism>
<gene>
    <name evidence="3" type="ORF">BSL78_24799</name>
</gene>
<feature type="compositionally biased region" description="Polar residues" evidence="1">
    <location>
        <begin position="327"/>
        <end position="343"/>
    </location>
</feature>
<dbReference type="STRING" id="307972.A0A2G8JRH1"/>
<evidence type="ECO:0000313" key="3">
    <source>
        <dbReference type="EMBL" id="PIK38367.1"/>
    </source>
</evidence>
<keyword evidence="4" id="KW-1185">Reference proteome</keyword>
<evidence type="ECO:0000256" key="1">
    <source>
        <dbReference type="SAM" id="MobiDB-lite"/>
    </source>
</evidence>
<feature type="compositionally biased region" description="Low complexity" evidence="1">
    <location>
        <begin position="51"/>
        <end position="62"/>
    </location>
</feature>
<evidence type="ECO:0008006" key="5">
    <source>
        <dbReference type="Google" id="ProtNLM"/>
    </source>
</evidence>
<feature type="transmembrane region" description="Helical" evidence="2">
    <location>
        <begin position="265"/>
        <end position="283"/>
    </location>
</feature>
<dbReference type="AlphaFoldDB" id="A0A2G8JRH1"/>
<dbReference type="InterPro" id="IPR039751">
    <property type="entry name" value="HERPUD1/2"/>
</dbReference>
<keyword evidence="2" id="KW-0812">Transmembrane</keyword>
<dbReference type="PANTHER" id="PTHR12943">
    <property type="entry name" value="HOMOCYSTEINE-RESPONSIVE ENDOPLASMIC RETICULUM-RESIDENT UNIQUITIN-LIKE DOMAIN HERPUD PROTEIN FAMILY MEMBER"/>
    <property type="match status" value="1"/>
</dbReference>
<dbReference type="GO" id="GO:0030968">
    <property type="term" value="P:endoplasmic reticulum unfolded protein response"/>
    <property type="evidence" value="ECO:0007669"/>
    <property type="project" value="TreeGrafter"/>
</dbReference>
<feature type="compositionally biased region" description="Basic and acidic residues" evidence="1">
    <location>
        <begin position="302"/>
        <end position="315"/>
    </location>
</feature>
<accession>A0A2G8JRH1</accession>
<evidence type="ECO:0000256" key="2">
    <source>
        <dbReference type="SAM" id="Phobius"/>
    </source>
</evidence>
<comment type="caution">
    <text evidence="3">The sequence shown here is derived from an EMBL/GenBank/DDBJ whole genome shotgun (WGS) entry which is preliminary data.</text>
</comment>
<keyword evidence="2" id="KW-1133">Transmembrane helix</keyword>
<dbReference type="PANTHER" id="PTHR12943:SF27">
    <property type="entry name" value="HOMOCYSTEINE-INDUCED ENDOPLASMIC RETICULUM PROTEIN, ISOFORM A"/>
    <property type="match status" value="1"/>
</dbReference>
<reference evidence="3 4" key="1">
    <citation type="journal article" date="2017" name="PLoS Biol.">
        <title>The sea cucumber genome provides insights into morphological evolution and visceral regeneration.</title>
        <authorList>
            <person name="Zhang X."/>
            <person name="Sun L."/>
            <person name="Yuan J."/>
            <person name="Sun Y."/>
            <person name="Gao Y."/>
            <person name="Zhang L."/>
            <person name="Li S."/>
            <person name="Dai H."/>
            <person name="Hamel J.F."/>
            <person name="Liu C."/>
            <person name="Yu Y."/>
            <person name="Liu S."/>
            <person name="Lin W."/>
            <person name="Guo K."/>
            <person name="Jin S."/>
            <person name="Xu P."/>
            <person name="Storey K.B."/>
            <person name="Huan P."/>
            <person name="Zhang T."/>
            <person name="Zhou Y."/>
            <person name="Zhang J."/>
            <person name="Lin C."/>
            <person name="Li X."/>
            <person name="Xing L."/>
            <person name="Huo D."/>
            <person name="Sun M."/>
            <person name="Wang L."/>
            <person name="Mercier A."/>
            <person name="Li F."/>
            <person name="Yang H."/>
            <person name="Xiang J."/>
        </authorList>
    </citation>
    <scope>NUCLEOTIDE SEQUENCE [LARGE SCALE GENOMIC DNA]</scope>
    <source>
        <strain evidence="3">Shaxun</strain>
        <tissue evidence="3">Muscle</tissue>
    </source>
</reference>
<dbReference type="EMBL" id="MRZV01001368">
    <property type="protein sequence ID" value="PIK38367.1"/>
    <property type="molecule type" value="Genomic_DNA"/>
</dbReference>
<evidence type="ECO:0000313" key="4">
    <source>
        <dbReference type="Proteomes" id="UP000230750"/>
    </source>
</evidence>
<keyword evidence="2" id="KW-0472">Membrane</keyword>
<feature type="compositionally biased region" description="Acidic residues" evidence="1">
    <location>
        <begin position="316"/>
        <end position="326"/>
    </location>
</feature>
<sequence>MQCGLRETRAGKTCLKQVYKDTQIDDDTLHTVHLVCTPTPEELAESDKLSKSSNPAKSSRSSIPGRREDPDSVASTPRRTSVEQPTVDGIRQRHAARTNLSGTTGYSTSYLHQYSVPGSPSAYQNMSPQQLQWMQHLYMQQMAAAYYMQYQAAPGMSPPWIPSGAYQFPQPMEQPPIPNFNAPGNQPVPVVNNNNAMPRVAAANVDGPRNAPRVQNQQMNAGVGPAMNDDEEEGANRDWLDWIYTLCRFGVLLSIVYFYSSMNRFLLVAGIMFLVYLYEHNFFRLRRAAVARVQVEERIDPLENRHDAADRRQDDTPDEQTNEDNSDTTPSTDENNASSNQTENVEESARPESNYPPGPGFFGTVWIFVSTFFTSLIPQGPQHLNVN</sequence>
<dbReference type="OrthoDB" id="21589at2759"/>
<feature type="region of interest" description="Disordered" evidence="1">
    <location>
        <begin position="40"/>
        <end position="106"/>
    </location>
</feature>
<protein>
    <recommendedName>
        <fullName evidence="5">Homocysteine-responsive endoplasmic reticulum-resident ubiquitin-like domain member 2 protein</fullName>
    </recommendedName>
</protein>
<name>A0A2G8JRH1_STIJA</name>
<feature type="region of interest" description="Disordered" evidence="1">
    <location>
        <begin position="302"/>
        <end position="355"/>
    </location>
</feature>
<feature type="compositionally biased region" description="Polar residues" evidence="1">
    <location>
        <begin position="73"/>
        <end position="84"/>
    </location>
</feature>
<dbReference type="Proteomes" id="UP000230750">
    <property type="component" value="Unassembled WGS sequence"/>
</dbReference>